<feature type="region of interest" description="Disordered" evidence="1">
    <location>
        <begin position="42"/>
        <end position="111"/>
    </location>
</feature>
<feature type="compositionally biased region" description="Basic residues" evidence="1">
    <location>
        <begin position="485"/>
        <end position="495"/>
    </location>
</feature>
<keyword evidence="3" id="KW-1185">Reference proteome</keyword>
<organism evidence="2 3">
    <name type="scientific">Triparma laevis f. longispina</name>
    <dbReference type="NCBI Taxonomy" id="1714387"/>
    <lineage>
        <taxon>Eukaryota</taxon>
        <taxon>Sar</taxon>
        <taxon>Stramenopiles</taxon>
        <taxon>Ochrophyta</taxon>
        <taxon>Bolidophyceae</taxon>
        <taxon>Parmales</taxon>
        <taxon>Triparmaceae</taxon>
        <taxon>Triparma</taxon>
    </lineage>
</organism>
<dbReference type="AlphaFoldDB" id="A0A9W7A792"/>
<protein>
    <submittedName>
        <fullName evidence="2">Uncharacterized protein</fullName>
    </submittedName>
</protein>
<accession>A0A9W7A792</accession>
<feature type="compositionally biased region" description="Low complexity" evidence="1">
    <location>
        <begin position="129"/>
        <end position="147"/>
    </location>
</feature>
<feature type="compositionally biased region" description="Basic and acidic residues" evidence="1">
    <location>
        <begin position="771"/>
        <end position="785"/>
    </location>
</feature>
<feature type="compositionally biased region" description="Polar residues" evidence="1">
    <location>
        <begin position="723"/>
        <end position="734"/>
    </location>
</feature>
<dbReference type="Proteomes" id="UP001165122">
    <property type="component" value="Unassembled WGS sequence"/>
</dbReference>
<feature type="region of interest" description="Disordered" evidence="1">
    <location>
        <begin position="624"/>
        <end position="674"/>
    </location>
</feature>
<feature type="region of interest" description="Disordered" evidence="1">
    <location>
        <begin position="1"/>
        <end position="27"/>
    </location>
</feature>
<feature type="compositionally biased region" description="Basic residues" evidence="1">
    <location>
        <begin position="50"/>
        <end position="59"/>
    </location>
</feature>
<feature type="compositionally biased region" description="Basic residues" evidence="1">
    <location>
        <begin position="657"/>
        <end position="668"/>
    </location>
</feature>
<feature type="compositionally biased region" description="Low complexity" evidence="1">
    <location>
        <begin position="154"/>
        <end position="171"/>
    </location>
</feature>
<feature type="compositionally biased region" description="Pro residues" evidence="1">
    <location>
        <begin position="172"/>
        <end position="184"/>
    </location>
</feature>
<feature type="compositionally biased region" description="Basic and acidic residues" evidence="1">
    <location>
        <begin position="359"/>
        <end position="371"/>
    </location>
</feature>
<sequence>MDDALSNVISAVNASTSSSQSPDSSSDLFNSIAAASAAFSIKGGGEKKSGAKSKMKKKGGMGLESKSVKLDGLEAESKTEWSSAVKIKKKPSSKLASKIESPMTATQTASTINECERAISLISQEVGLTSPSPTPSMSSAHTTASNLSKKKKLASSSSSKKIVVPGASKGPPKSPPKQRMPPPSTKSNSSSIPPTPPSTSKTSKSVTSTKTSPSLTPRTQPNLHPQAVDPCTGLAIAGSGGGLAYASRSKEKHLDNLKTLLVNDSIVTVKPDGKVIWDTAPFFNKSNITPRVNVFFGCGGGNDRDAYMQRMIHDRDLPGTDVCRDRAVPKEGVELEMGEEGGEVRVDYSRVSSGRERFQTAFEREELSGREGDEEEEEEEEPTSYAEIHRVNEAKTSTIEKIVANGGSYAINYMWRQQQVDKIRQQKDEGKKNNILEDRASSDTLNGFYTGLKNHKIHRDRRVFGKFPGAGCVKPGEAWEEGLKERRRRGRKKGKKTLERQRTDSELSACVEVTKPKRRKHAPAIVRVTVKYSEPGSGKKKKSVVEIDTRAAMWELCEGVRRVTGVNVISLVSQRLQSTISSPYDIADGDVIYVTLDESGIGNSPIGGTFSTLGRQPMSYMRSVSPNSFGLPGHVHNSNKNYNSGEDNNDNNGETKKRNKKRKKKRRATQAAVEYDENGHKVVVRNVRKVQLQKKKAEEVLETATVVTGVQGEGTAEILGMAQPQTRSSTNANTSKKETKPKQKKVPDPQSPSRQHLKQILHNSPGARIKRSAERGAKLLVDFRNRGGGGGNGNGGSSTKKKKEPLAPPQVDDDVPVIRVNLF</sequence>
<evidence type="ECO:0000313" key="3">
    <source>
        <dbReference type="Proteomes" id="UP001165122"/>
    </source>
</evidence>
<dbReference type="OrthoDB" id="10446817at2759"/>
<reference evidence="3" key="1">
    <citation type="journal article" date="2023" name="Commun. Biol.">
        <title>Genome analysis of Parmales, the sister group of diatoms, reveals the evolutionary specialization of diatoms from phago-mixotrophs to photoautotrophs.</title>
        <authorList>
            <person name="Ban H."/>
            <person name="Sato S."/>
            <person name="Yoshikawa S."/>
            <person name="Yamada K."/>
            <person name="Nakamura Y."/>
            <person name="Ichinomiya M."/>
            <person name="Sato N."/>
            <person name="Blanc-Mathieu R."/>
            <person name="Endo H."/>
            <person name="Kuwata A."/>
            <person name="Ogata H."/>
        </authorList>
    </citation>
    <scope>NUCLEOTIDE SEQUENCE [LARGE SCALE GENOMIC DNA]</scope>
    <source>
        <strain evidence="3">NIES 3700</strain>
    </source>
</reference>
<proteinExistence type="predicted"/>
<evidence type="ECO:0000256" key="1">
    <source>
        <dbReference type="SAM" id="MobiDB-lite"/>
    </source>
</evidence>
<feature type="compositionally biased region" description="Low complexity" evidence="1">
    <location>
        <begin position="185"/>
        <end position="219"/>
    </location>
</feature>
<dbReference type="EMBL" id="BRXW01000551">
    <property type="protein sequence ID" value="GMH65416.1"/>
    <property type="molecule type" value="Genomic_DNA"/>
</dbReference>
<feature type="region of interest" description="Disordered" evidence="1">
    <location>
        <begin position="123"/>
        <end position="230"/>
    </location>
</feature>
<feature type="compositionally biased region" description="Gly residues" evidence="1">
    <location>
        <begin position="786"/>
        <end position="796"/>
    </location>
</feature>
<feature type="compositionally biased region" description="Basic and acidic residues" evidence="1">
    <location>
        <begin position="735"/>
        <end position="747"/>
    </location>
</feature>
<evidence type="ECO:0000313" key="2">
    <source>
        <dbReference type="EMBL" id="GMH65416.1"/>
    </source>
</evidence>
<feature type="compositionally biased region" description="Acidic residues" evidence="1">
    <location>
        <begin position="372"/>
        <end position="382"/>
    </location>
</feature>
<feature type="compositionally biased region" description="Basic and acidic residues" evidence="1">
    <location>
        <begin position="66"/>
        <end position="79"/>
    </location>
</feature>
<feature type="region of interest" description="Disordered" evidence="1">
    <location>
        <begin position="359"/>
        <end position="386"/>
    </location>
</feature>
<feature type="region of interest" description="Disordered" evidence="1">
    <location>
        <begin position="482"/>
        <end position="502"/>
    </location>
</feature>
<feature type="compositionally biased region" description="Low complexity" evidence="1">
    <location>
        <begin position="638"/>
        <end position="652"/>
    </location>
</feature>
<feature type="region of interest" description="Disordered" evidence="1">
    <location>
        <begin position="718"/>
        <end position="815"/>
    </location>
</feature>
<gene>
    <name evidence="2" type="ORF">TrLO_g12712</name>
</gene>
<comment type="caution">
    <text evidence="2">The sequence shown here is derived from an EMBL/GenBank/DDBJ whole genome shotgun (WGS) entry which is preliminary data.</text>
</comment>
<name>A0A9W7A792_9STRA</name>